<feature type="chain" id="PRO_5032562098" evidence="1">
    <location>
        <begin position="24"/>
        <end position="452"/>
    </location>
</feature>
<dbReference type="InterPro" id="IPR010752">
    <property type="entry name" value="DUF1329"/>
</dbReference>
<organism evidence="2 3">
    <name type="scientific">Duganella vulcania</name>
    <dbReference type="NCBI Taxonomy" id="2692166"/>
    <lineage>
        <taxon>Bacteria</taxon>
        <taxon>Pseudomonadati</taxon>
        <taxon>Pseudomonadota</taxon>
        <taxon>Betaproteobacteria</taxon>
        <taxon>Burkholderiales</taxon>
        <taxon>Oxalobacteraceae</taxon>
        <taxon>Telluria group</taxon>
        <taxon>Duganella</taxon>
    </lineage>
</organism>
<reference evidence="2 3" key="1">
    <citation type="submission" date="2020-01" db="EMBL/GenBank/DDBJ databases">
        <title>Novel species isolated from a subtropical stream in China.</title>
        <authorList>
            <person name="Lu H."/>
        </authorList>
    </citation>
    <scope>NUCLEOTIDE SEQUENCE [LARGE SCALE GENOMIC DNA]</scope>
    <source>
        <strain evidence="2 3">FT82W</strain>
    </source>
</reference>
<dbReference type="PROSITE" id="PS51257">
    <property type="entry name" value="PROKAR_LIPOPROTEIN"/>
    <property type="match status" value="1"/>
</dbReference>
<comment type="caution">
    <text evidence="2">The sequence shown here is derived from an EMBL/GenBank/DDBJ whole genome shotgun (WGS) entry which is preliminary data.</text>
</comment>
<evidence type="ECO:0000313" key="2">
    <source>
        <dbReference type="EMBL" id="MYM86744.1"/>
    </source>
</evidence>
<proteinExistence type="predicted"/>
<name>A0A845FXD7_9BURK</name>
<feature type="signal peptide" evidence="1">
    <location>
        <begin position="1"/>
        <end position="23"/>
    </location>
</feature>
<accession>A0A845FXD7</accession>
<evidence type="ECO:0000313" key="3">
    <source>
        <dbReference type="Proteomes" id="UP000470302"/>
    </source>
</evidence>
<evidence type="ECO:0000256" key="1">
    <source>
        <dbReference type="SAM" id="SignalP"/>
    </source>
</evidence>
<dbReference type="RefSeq" id="WP_161095953.1">
    <property type="nucleotide sequence ID" value="NZ_WWCW01000012.1"/>
</dbReference>
<dbReference type="Pfam" id="PF07044">
    <property type="entry name" value="DUF1329"/>
    <property type="match status" value="1"/>
</dbReference>
<dbReference type="EMBL" id="WWCW01000012">
    <property type="protein sequence ID" value="MYM86744.1"/>
    <property type="molecule type" value="Genomic_DNA"/>
</dbReference>
<dbReference type="Proteomes" id="UP000470302">
    <property type="component" value="Unassembled WGS sequence"/>
</dbReference>
<dbReference type="Gene3D" id="2.50.20.10">
    <property type="entry name" value="Lipoprotein localisation LolA/LolB/LppX"/>
    <property type="match status" value="1"/>
</dbReference>
<dbReference type="CDD" id="cd16329">
    <property type="entry name" value="LolA_like"/>
    <property type="match status" value="1"/>
</dbReference>
<keyword evidence="1" id="KW-0732">Signal</keyword>
<sequence length="452" mass="49904">MFKITKTTIAMTLLSSCAGALHAAVTPEEAKKLGATLTLVGAEKAGNKDGSIPEYTGGLTTPPAGFVKERGVRPDPFADEKPLFAVDAKNMTQYADKLTEGTKALMKTLPGFRIDVYKTHRTVAVPTSVLESTVKNATQARLADDGLSVQGAKSGIPFPIPKSGNEVMFNFLARYQGVSYTLPKFFGFNVDSSGKLTLASQGKYVTEMPYYDQSKSADPTQMTRYRGDYTGPARRSGEALLAIDPVDYVGKGRRAWIYMPGQRRVRVAPDASYDTPNPSSGGMATYDDTYLFNGKLDKFDFKLAGKKEIYVPYNTYRFTYNDKPEEVFGPKFINPSVLRWELHRVWVVEAMLKAGQRHIYSKRTFYVDEDSWNAVAVDQYDGRGQLWRPGFAYISQCYDALAVHATTSGHYDLNAGSYYISLWPSSGGVKVSDTLLPESYWTPDSLAGSGVR</sequence>
<gene>
    <name evidence="2" type="ORF">GTP91_06050</name>
</gene>
<protein>
    <submittedName>
        <fullName evidence="2">DUF1329 domain-containing protein</fullName>
    </submittedName>
</protein>
<dbReference type="AlphaFoldDB" id="A0A845FXD7"/>